<accession>A0A3L7ACU2</accession>
<dbReference type="Gene3D" id="3.90.25.10">
    <property type="entry name" value="UDP-galactose 4-epimerase, domain 1"/>
    <property type="match status" value="1"/>
</dbReference>
<dbReference type="PANTHER" id="PTHR47129">
    <property type="entry name" value="QUINONE OXIDOREDUCTASE 2"/>
    <property type="match status" value="1"/>
</dbReference>
<organism evidence="2 3">
    <name type="scientific">Mycetocola tolaasinivorans</name>
    <dbReference type="NCBI Taxonomy" id="76635"/>
    <lineage>
        <taxon>Bacteria</taxon>
        <taxon>Bacillati</taxon>
        <taxon>Actinomycetota</taxon>
        <taxon>Actinomycetes</taxon>
        <taxon>Micrococcales</taxon>
        <taxon>Microbacteriaceae</taxon>
        <taxon>Mycetocola</taxon>
    </lineage>
</organism>
<dbReference type="OrthoDB" id="3243290at2"/>
<protein>
    <submittedName>
        <fullName evidence="2">SDR family oxidoreductase</fullName>
    </submittedName>
</protein>
<evidence type="ECO:0000313" key="3">
    <source>
        <dbReference type="Proteomes" id="UP000272503"/>
    </source>
</evidence>
<gene>
    <name evidence="2" type="ORF">D9V32_03655</name>
</gene>
<dbReference type="CDD" id="cd05269">
    <property type="entry name" value="TMR_SDR_a"/>
    <property type="match status" value="1"/>
</dbReference>
<feature type="domain" description="NmrA-like" evidence="1">
    <location>
        <begin position="5"/>
        <end position="222"/>
    </location>
</feature>
<dbReference type="RefSeq" id="WP_121647529.1">
    <property type="nucleotide sequence ID" value="NZ_RCUX01000002.1"/>
</dbReference>
<sequence>MSVSSSRLAVTGSSGALGGAVAAALAEAGYEQRLVVRSQGRAPRLPGTTVVTAAYGHTAQARDALRGTDVLFMVSAAESEDRVAEHVGFIDAAAEAGVSHIVYTSFLGAAEDATFTLARDHWATEQHLRASGVNYTILRDSFYLDALVGFADESGVIQGPAGSGRVSAVARADVARVATRILTDPGAHRGRTYDLTGPTALTLDDVAEAVTRHTGRPTRFEDQSIAEAEESRSHYGVPRWQLDAWVSTYTAIAAGEMATVSDAVLQITGEPATDIDSFLSAGA</sequence>
<proteinExistence type="predicted"/>
<reference evidence="2 3" key="1">
    <citation type="submission" date="2018-10" db="EMBL/GenBank/DDBJ databases">
        <authorList>
            <person name="Li J."/>
        </authorList>
    </citation>
    <scope>NUCLEOTIDE SEQUENCE [LARGE SCALE GENOMIC DNA]</scope>
    <source>
        <strain evidence="2 3">IF 016277</strain>
    </source>
</reference>
<dbReference type="PANTHER" id="PTHR47129:SF1">
    <property type="entry name" value="NMRA-LIKE DOMAIN-CONTAINING PROTEIN"/>
    <property type="match status" value="1"/>
</dbReference>
<dbReference type="AlphaFoldDB" id="A0A3L7ACU2"/>
<evidence type="ECO:0000313" key="2">
    <source>
        <dbReference type="EMBL" id="RLP77548.1"/>
    </source>
</evidence>
<dbReference type="InterPro" id="IPR008030">
    <property type="entry name" value="NmrA-like"/>
</dbReference>
<comment type="caution">
    <text evidence="2">The sequence shown here is derived from an EMBL/GenBank/DDBJ whole genome shotgun (WGS) entry which is preliminary data.</text>
</comment>
<name>A0A3L7ACU2_9MICO</name>
<dbReference type="Proteomes" id="UP000272503">
    <property type="component" value="Unassembled WGS sequence"/>
</dbReference>
<keyword evidence="3" id="KW-1185">Reference proteome</keyword>
<dbReference type="Pfam" id="PF05368">
    <property type="entry name" value="NmrA"/>
    <property type="match status" value="1"/>
</dbReference>
<dbReference type="EMBL" id="RCUX01000002">
    <property type="protein sequence ID" value="RLP77548.1"/>
    <property type="molecule type" value="Genomic_DNA"/>
</dbReference>
<dbReference type="Gene3D" id="3.40.50.720">
    <property type="entry name" value="NAD(P)-binding Rossmann-like Domain"/>
    <property type="match status" value="1"/>
</dbReference>
<dbReference type="InterPro" id="IPR052718">
    <property type="entry name" value="NmrA-type_oxidoreductase"/>
</dbReference>
<dbReference type="InterPro" id="IPR036291">
    <property type="entry name" value="NAD(P)-bd_dom_sf"/>
</dbReference>
<dbReference type="SUPFAM" id="SSF51735">
    <property type="entry name" value="NAD(P)-binding Rossmann-fold domains"/>
    <property type="match status" value="1"/>
</dbReference>
<evidence type="ECO:0000259" key="1">
    <source>
        <dbReference type="Pfam" id="PF05368"/>
    </source>
</evidence>